<dbReference type="KEGG" id="kphy:AOZ06_45525"/>
<dbReference type="Gene3D" id="1.10.357.10">
    <property type="entry name" value="Tetracycline Repressor, domain 2"/>
    <property type="match status" value="1"/>
</dbReference>
<dbReference type="InterPro" id="IPR009057">
    <property type="entry name" value="Homeodomain-like_sf"/>
</dbReference>
<dbReference type="AlphaFoldDB" id="A0A0N9ICZ5"/>
<name>A0A0N9ICZ5_9PSEU</name>
<dbReference type="InterPro" id="IPR036271">
    <property type="entry name" value="Tet_transcr_reg_TetR-rel_C_sf"/>
</dbReference>
<evidence type="ECO:0000313" key="7">
    <source>
        <dbReference type="Proteomes" id="UP000063699"/>
    </source>
</evidence>
<feature type="domain" description="HTH tetR-type" evidence="5">
    <location>
        <begin position="15"/>
        <end position="75"/>
    </location>
</feature>
<sequence>MSDGEVTDKRLLRGARTRQIVLREAVDTASLEGLEGVSFGGLATATGVSKAGVQTLFRTKEALQLSTIDYARELFIDAVVAPARPAMHGIARLRALIDNWIAYIERPTFSGGCFWVANLAEYDSKPGPIRDALKRQWQEWLGVIAAELRHAVVAKEIPDLDADLTAFQIDAVLNAANTALFMGVDDATDKARRIVEGIIG</sequence>
<dbReference type="RefSeq" id="WP_054295051.1">
    <property type="nucleotide sequence ID" value="NZ_CP012752.1"/>
</dbReference>
<dbReference type="Pfam" id="PF16925">
    <property type="entry name" value="TetR_C_13"/>
    <property type="match status" value="1"/>
</dbReference>
<evidence type="ECO:0000256" key="2">
    <source>
        <dbReference type="ARBA" id="ARBA00023125"/>
    </source>
</evidence>
<dbReference type="InterPro" id="IPR001647">
    <property type="entry name" value="HTH_TetR"/>
</dbReference>
<organism evidence="6 7">
    <name type="scientific">Kibdelosporangium phytohabitans</name>
    <dbReference type="NCBI Taxonomy" id="860235"/>
    <lineage>
        <taxon>Bacteria</taxon>
        <taxon>Bacillati</taxon>
        <taxon>Actinomycetota</taxon>
        <taxon>Actinomycetes</taxon>
        <taxon>Pseudonocardiales</taxon>
        <taxon>Pseudonocardiaceae</taxon>
        <taxon>Kibdelosporangium</taxon>
    </lineage>
</organism>
<dbReference type="PANTHER" id="PTHR47506:SF6">
    <property type="entry name" value="HTH-TYPE TRANSCRIPTIONAL REPRESSOR NEMR"/>
    <property type="match status" value="1"/>
</dbReference>
<protein>
    <submittedName>
        <fullName evidence="6">Transcriptional regulator</fullName>
    </submittedName>
</protein>
<evidence type="ECO:0000259" key="5">
    <source>
        <dbReference type="PROSITE" id="PS50977"/>
    </source>
</evidence>
<dbReference type="Proteomes" id="UP000063699">
    <property type="component" value="Chromosome"/>
</dbReference>
<dbReference type="OrthoDB" id="326421at2"/>
<dbReference type="PANTHER" id="PTHR47506">
    <property type="entry name" value="TRANSCRIPTIONAL REGULATORY PROTEIN"/>
    <property type="match status" value="1"/>
</dbReference>
<reference evidence="6 7" key="1">
    <citation type="submission" date="2015-07" db="EMBL/GenBank/DDBJ databases">
        <title>Genome sequencing of Kibdelosporangium phytohabitans.</title>
        <authorList>
            <person name="Qin S."/>
            <person name="Xing K."/>
        </authorList>
    </citation>
    <scope>NUCLEOTIDE SEQUENCE [LARGE SCALE GENOMIC DNA]</scope>
    <source>
        <strain evidence="6 7">KLBMP1111</strain>
    </source>
</reference>
<dbReference type="EMBL" id="CP012752">
    <property type="protein sequence ID" value="ALG13162.1"/>
    <property type="molecule type" value="Genomic_DNA"/>
</dbReference>
<dbReference type="SUPFAM" id="SSF48498">
    <property type="entry name" value="Tetracyclin repressor-like, C-terminal domain"/>
    <property type="match status" value="1"/>
</dbReference>
<keyword evidence="7" id="KW-1185">Reference proteome</keyword>
<dbReference type="STRING" id="860235.AOZ06_45525"/>
<evidence type="ECO:0000256" key="1">
    <source>
        <dbReference type="ARBA" id="ARBA00023015"/>
    </source>
</evidence>
<keyword evidence="2 4" id="KW-0238">DNA-binding</keyword>
<keyword evidence="1" id="KW-0805">Transcription regulation</keyword>
<dbReference type="InterPro" id="IPR011075">
    <property type="entry name" value="TetR_C"/>
</dbReference>
<dbReference type="PROSITE" id="PS50977">
    <property type="entry name" value="HTH_TETR_2"/>
    <property type="match status" value="1"/>
</dbReference>
<evidence type="ECO:0000256" key="4">
    <source>
        <dbReference type="PROSITE-ProRule" id="PRU00335"/>
    </source>
</evidence>
<gene>
    <name evidence="6" type="ORF">AOZ06_45525</name>
</gene>
<dbReference type="GO" id="GO:0003677">
    <property type="term" value="F:DNA binding"/>
    <property type="evidence" value="ECO:0007669"/>
    <property type="project" value="UniProtKB-UniRule"/>
</dbReference>
<evidence type="ECO:0000256" key="3">
    <source>
        <dbReference type="ARBA" id="ARBA00023163"/>
    </source>
</evidence>
<dbReference type="SUPFAM" id="SSF46689">
    <property type="entry name" value="Homeodomain-like"/>
    <property type="match status" value="1"/>
</dbReference>
<keyword evidence="3" id="KW-0804">Transcription</keyword>
<dbReference type="Gene3D" id="1.10.10.60">
    <property type="entry name" value="Homeodomain-like"/>
    <property type="match status" value="1"/>
</dbReference>
<proteinExistence type="predicted"/>
<accession>A0A0N9ICZ5</accession>
<feature type="DNA-binding region" description="H-T-H motif" evidence="4">
    <location>
        <begin position="38"/>
        <end position="57"/>
    </location>
</feature>
<evidence type="ECO:0000313" key="6">
    <source>
        <dbReference type="EMBL" id="ALG13162.1"/>
    </source>
</evidence>